<accession>A0ABR3BXI6</accession>
<gene>
    <name evidence="3" type="ORF">I308_102740</name>
</gene>
<feature type="compositionally biased region" description="Low complexity" evidence="1">
    <location>
        <begin position="498"/>
        <end position="519"/>
    </location>
</feature>
<feature type="compositionally biased region" description="Low complexity" evidence="1">
    <location>
        <begin position="1"/>
        <end position="29"/>
    </location>
</feature>
<dbReference type="PROSITE" id="PS51011">
    <property type="entry name" value="ARID"/>
    <property type="match status" value="1"/>
</dbReference>
<feature type="compositionally biased region" description="Low complexity" evidence="1">
    <location>
        <begin position="393"/>
        <end position="416"/>
    </location>
</feature>
<sequence length="1054" mass="114038">MNSQNQQSQLNPSDQSLQARLALLAAQQQNPSDRPPVSQDHIAAMAAAVGSMQGQNRDAIMKQLQALQSSHANRAKLAAQQAINQQPQAGPSAPSPANQQGVSAPSPITVPSPSNSLHQDGFQYPGMPRSGSGDSLINQQQQQQQQQLQQQQLQQQQLQLQPQQQQQEQQIQPLMTQQQRELFLAQRAHQQQSMAGPSDGSVRPPLPTQSNLPGQPQGQSPRQPLSHVQQRQNFLKTFMGYFQNTGQQPAPAIFDNGEREGAFKVGDGWMDVIDLLMAVMKAGGILNAMQQPADSPTWRNLLAAKNIPTTLPHPIPAPKPPNSDPNAPPTMTTDPVQYLSAAYFAYIHGFETHMQKTRQASYARQQAMAIAQGRPPPPPPVMPSLAGVRLPGQAPSPADSWSPASAQAQTPAQTTAPPLPPPAPSIPTSAHPAPSPSDSATSATKPSSSSGPPRARKTSSKKEKKDLAVSTNVPSPVDGEAETPTGSSGGKKRKRKNANASQPETASTPVPPATVSTPASEPPAEPIKRARYRVEYRPINFPVQAFAGWEPSMVSSTFPKHSLGQGTRPIHDLTVVDMEAILMGLRSRMPKELGYAVTVLNMLSMSHPEENINGLPLHHLREIFVELLDLTEEAAFGEEGQNGWLKKWHDLNDVKEESAAAAAPAAADDDDDKNNSYMGNLNKMSFFELERLGRDFDFSICQDEEEYQWRKEETGGNTEIVLACINVLRNFSMLPDNQELMASYPQMINLLASISDARLCRLPGESCNQTNRPFSIIELARIRRDCVSILVNIGEYVELPRVPSSSSLAIFRLLSTFITSGWESNALNEPIYGPTLSSSFRDLGPPTIVPSINRALAAFSLLAQPDANREALGSSVPPSELVDMYESLLKLLPVTKRQFEAMHSIEETLGYNETLALCLYSLVFLSPLPVRASMRNVPGSIPLLTRIIFDTALQKSDYRTNPFGILCRRLCETLGVLNGTVSPAGTVEGPSGMGFGAGGIDGSGWKFASGKVENGWLAGKEEGVLGAILGVKGMSWAALGELDGMVWGGDSISK</sequence>
<reference evidence="3 4" key="2">
    <citation type="submission" date="2024-01" db="EMBL/GenBank/DDBJ databases">
        <title>Comparative genomics of Cryptococcus and Kwoniella reveals pathogenesis evolution and contrasting modes of karyotype evolution via chromosome fusion or intercentromeric recombination.</title>
        <authorList>
            <person name="Coelho M.A."/>
            <person name="David-Palma M."/>
            <person name="Shea T."/>
            <person name="Bowers K."/>
            <person name="Mcginley-Smith S."/>
            <person name="Mohammad A.W."/>
            <person name="Gnirke A."/>
            <person name="Yurkov A.M."/>
            <person name="Nowrousian M."/>
            <person name="Sun S."/>
            <person name="Cuomo C.A."/>
            <person name="Heitman J."/>
        </authorList>
    </citation>
    <scope>NUCLEOTIDE SEQUENCE [LARGE SCALE GENOMIC DNA]</scope>
    <source>
        <strain evidence="3 4">IND107</strain>
    </source>
</reference>
<feature type="region of interest" description="Disordered" evidence="1">
    <location>
        <begin position="365"/>
        <end position="526"/>
    </location>
</feature>
<dbReference type="GeneID" id="91989596"/>
<dbReference type="SMART" id="SM01014">
    <property type="entry name" value="ARID"/>
    <property type="match status" value="1"/>
</dbReference>
<dbReference type="EMBL" id="ATAM02000004">
    <property type="protein sequence ID" value="KAL0250561.1"/>
    <property type="molecule type" value="Genomic_DNA"/>
</dbReference>
<keyword evidence="4" id="KW-1185">Reference proteome</keyword>
<feature type="domain" description="ARID" evidence="2">
    <location>
        <begin position="228"/>
        <end position="355"/>
    </location>
</feature>
<dbReference type="InterPro" id="IPR001606">
    <property type="entry name" value="ARID_dom"/>
</dbReference>
<dbReference type="RefSeq" id="XP_066614748.1">
    <property type="nucleotide sequence ID" value="XM_066757279.1"/>
</dbReference>
<feature type="compositionally biased region" description="Low complexity" evidence="1">
    <location>
        <begin position="78"/>
        <end position="100"/>
    </location>
</feature>
<feature type="region of interest" description="Disordered" evidence="1">
    <location>
        <begin position="186"/>
        <end position="229"/>
    </location>
</feature>
<protein>
    <recommendedName>
        <fullName evidence="2">ARID domain-containing protein</fullName>
    </recommendedName>
</protein>
<organism evidence="3 4">
    <name type="scientific">Cryptococcus tetragattii IND107</name>
    <dbReference type="NCBI Taxonomy" id="1296105"/>
    <lineage>
        <taxon>Eukaryota</taxon>
        <taxon>Fungi</taxon>
        <taxon>Dikarya</taxon>
        <taxon>Basidiomycota</taxon>
        <taxon>Agaricomycotina</taxon>
        <taxon>Tremellomycetes</taxon>
        <taxon>Tremellales</taxon>
        <taxon>Cryptococcaceae</taxon>
        <taxon>Cryptococcus</taxon>
        <taxon>Cryptococcus gattii species complex</taxon>
    </lineage>
</organism>
<dbReference type="PANTHER" id="PTHR46563">
    <property type="entry name" value="RING-TYPE DOMAIN-CONTAINING PROTEIN"/>
    <property type="match status" value="1"/>
</dbReference>
<feature type="region of interest" description="Disordered" evidence="1">
    <location>
        <begin position="311"/>
        <end position="334"/>
    </location>
</feature>
<feature type="compositionally biased region" description="Pro residues" evidence="1">
    <location>
        <begin position="311"/>
        <end position="328"/>
    </location>
</feature>
<feature type="compositionally biased region" description="Polar residues" evidence="1">
    <location>
        <begin position="109"/>
        <end position="118"/>
    </location>
</feature>
<evidence type="ECO:0000259" key="2">
    <source>
        <dbReference type="PROSITE" id="PS51011"/>
    </source>
</evidence>
<dbReference type="PANTHER" id="PTHR46563:SF3">
    <property type="entry name" value="B30.2_SPRY DOMAIN-CONTAINING PROTEIN"/>
    <property type="match status" value="1"/>
</dbReference>
<comment type="caution">
    <text evidence="3">The sequence shown here is derived from an EMBL/GenBank/DDBJ whole genome shotgun (WGS) entry which is preliminary data.</text>
</comment>
<feature type="compositionally biased region" description="Low complexity" evidence="1">
    <location>
        <begin position="212"/>
        <end position="226"/>
    </location>
</feature>
<feature type="region of interest" description="Disordered" evidence="1">
    <location>
        <begin position="71"/>
        <end position="143"/>
    </location>
</feature>
<reference evidence="4" key="1">
    <citation type="submission" date="2015-01" db="EMBL/GenBank/DDBJ databases">
        <title>The Genome Sequence of Cryptococcus gattii MMRL2647.</title>
        <authorList>
            <consortium name="The Broad Institute Genomics Platform"/>
            <person name="Cuomo C."/>
            <person name="Litvintseva A."/>
            <person name="Chen Y."/>
            <person name="Heitman J."/>
            <person name="Sun S."/>
            <person name="Springer D."/>
            <person name="Dromer F."/>
            <person name="Young S."/>
            <person name="Zeng Q."/>
            <person name="Gargeya S."/>
            <person name="Abouelleil A."/>
            <person name="Alvarado L."/>
            <person name="Chapman S.B."/>
            <person name="Gainer-Dewar J."/>
            <person name="Goldberg J."/>
            <person name="Griggs A."/>
            <person name="Gujja S."/>
            <person name="Hansen M."/>
            <person name="Howarth C."/>
            <person name="Imamovic A."/>
            <person name="Larimer J."/>
            <person name="Murphy C."/>
            <person name="Naylor J."/>
            <person name="Pearson M."/>
            <person name="Priest M."/>
            <person name="Roberts A."/>
            <person name="Saif S."/>
            <person name="Shea T."/>
            <person name="Sykes S."/>
            <person name="Wortman J."/>
            <person name="Nusbaum C."/>
            <person name="Birren B."/>
        </authorList>
    </citation>
    <scope>NUCLEOTIDE SEQUENCE [LARGE SCALE GENOMIC DNA]</scope>
    <source>
        <strain evidence="4">IND107</strain>
    </source>
</reference>
<dbReference type="Proteomes" id="UP000054399">
    <property type="component" value="Unassembled WGS sequence"/>
</dbReference>
<evidence type="ECO:0000313" key="3">
    <source>
        <dbReference type="EMBL" id="KAL0250561.1"/>
    </source>
</evidence>
<feature type="region of interest" description="Disordered" evidence="1">
    <location>
        <begin position="1"/>
        <end position="40"/>
    </location>
</feature>
<evidence type="ECO:0000256" key="1">
    <source>
        <dbReference type="SAM" id="MobiDB-lite"/>
    </source>
</evidence>
<proteinExistence type="predicted"/>
<evidence type="ECO:0000313" key="4">
    <source>
        <dbReference type="Proteomes" id="UP000054399"/>
    </source>
</evidence>
<feature type="compositionally biased region" description="Low complexity" evidence="1">
    <location>
        <begin position="426"/>
        <end position="453"/>
    </location>
</feature>
<name>A0ABR3BXI6_9TREE</name>